<keyword evidence="3" id="KW-1185">Reference proteome</keyword>
<sequence length="96" mass="10975">MSGAIGNEGGGEEKGHQQQQERRKSNQNDDDREENQSIEQLRAELDNVKFQLHQARQVIEKKERQVTGQEEGIGKLNMDKSKIEKRNAELEATVET</sequence>
<gene>
    <name evidence="2" type="ORF">CAEBREN_24698</name>
</gene>
<evidence type="ECO:0000313" key="2">
    <source>
        <dbReference type="EMBL" id="EGT35108.1"/>
    </source>
</evidence>
<dbReference type="InParanoid" id="G0NP83"/>
<evidence type="ECO:0000256" key="1">
    <source>
        <dbReference type="SAM" id="MobiDB-lite"/>
    </source>
</evidence>
<feature type="region of interest" description="Disordered" evidence="1">
    <location>
        <begin position="1"/>
        <end position="41"/>
    </location>
</feature>
<evidence type="ECO:0000313" key="3">
    <source>
        <dbReference type="Proteomes" id="UP000008068"/>
    </source>
</evidence>
<dbReference type="AlphaFoldDB" id="G0NP83"/>
<dbReference type="EMBL" id="GL379919">
    <property type="protein sequence ID" value="EGT35108.1"/>
    <property type="molecule type" value="Genomic_DNA"/>
</dbReference>
<accession>G0NP83</accession>
<dbReference type="HOGENOM" id="CLU_2361559_0_0_1"/>
<name>G0NP83_CAEBE</name>
<feature type="compositionally biased region" description="Basic and acidic residues" evidence="1">
    <location>
        <begin position="11"/>
        <end position="29"/>
    </location>
</feature>
<organism evidence="3">
    <name type="scientific">Caenorhabditis brenneri</name>
    <name type="common">Nematode worm</name>
    <dbReference type="NCBI Taxonomy" id="135651"/>
    <lineage>
        <taxon>Eukaryota</taxon>
        <taxon>Metazoa</taxon>
        <taxon>Ecdysozoa</taxon>
        <taxon>Nematoda</taxon>
        <taxon>Chromadorea</taxon>
        <taxon>Rhabditida</taxon>
        <taxon>Rhabditina</taxon>
        <taxon>Rhabditomorpha</taxon>
        <taxon>Rhabditoidea</taxon>
        <taxon>Rhabditidae</taxon>
        <taxon>Peloderinae</taxon>
        <taxon>Caenorhabditis</taxon>
    </lineage>
</organism>
<dbReference type="Proteomes" id="UP000008068">
    <property type="component" value="Unassembled WGS sequence"/>
</dbReference>
<proteinExistence type="predicted"/>
<reference evidence="3" key="1">
    <citation type="submission" date="2011-07" db="EMBL/GenBank/DDBJ databases">
        <authorList>
            <consortium name="Caenorhabditis brenneri Sequencing and Analysis Consortium"/>
            <person name="Wilson R.K."/>
        </authorList>
    </citation>
    <scope>NUCLEOTIDE SEQUENCE [LARGE SCALE GENOMIC DNA]</scope>
    <source>
        <strain evidence="3">PB2801</strain>
    </source>
</reference>
<protein>
    <submittedName>
        <fullName evidence="2">Uncharacterized protein</fullName>
    </submittedName>
</protein>